<protein>
    <submittedName>
        <fullName evidence="1">Uncharacterized protein</fullName>
    </submittedName>
</protein>
<comment type="caution">
    <text evidence="1">The sequence shown here is derived from an EMBL/GenBank/DDBJ whole genome shotgun (WGS) entry which is preliminary data.</text>
</comment>
<dbReference type="AlphaFoldDB" id="A0A699QQD2"/>
<reference evidence="1" key="1">
    <citation type="journal article" date="2019" name="Sci. Rep.">
        <title>Draft genome of Tanacetum cinerariifolium, the natural source of mosquito coil.</title>
        <authorList>
            <person name="Yamashiro T."/>
            <person name="Shiraishi A."/>
            <person name="Satake H."/>
            <person name="Nakayama K."/>
        </authorList>
    </citation>
    <scope>NUCLEOTIDE SEQUENCE</scope>
</reference>
<gene>
    <name evidence="1" type="ORF">Tci_847767</name>
</gene>
<name>A0A699QQD2_TANCI</name>
<sequence length="175" mass="20486">MRKYARFDAQSFNDAMIFNMNSIRKYMLEIILHQQRTPDLLKQKKLMQTQEDHSNLIPALNVDSLKVDSVVIQNTCFEKEDSNSETASNKSIKQCSLDSATNVLSKENLKGTRIEHGFKWAFMSFFRQDANTFTKAMFLNLDQLQKQLDKDEFQEDGSMTAFWVINRQFQMFIDS</sequence>
<organism evidence="1">
    <name type="scientific">Tanacetum cinerariifolium</name>
    <name type="common">Dalmatian daisy</name>
    <name type="synonym">Chrysanthemum cinerariifolium</name>
    <dbReference type="NCBI Taxonomy" id="118510"/>
    <lineage>
        <taxon>Eukaryota</taxon>
        <taxon>Viridiplantae</taxon>
        <taxon>Streptophyta</taxon>
        <taxon>Embryophyta</taxon>
        <taxon>Tracheophyta</taxon>
        <taxon>Spermatophyta</taxon>
        <taxon>Magnoliopsida</taxon>
        <taxon>eudicotyledons</taxon>
        <taxon>Gunneridae</taxon>
        <taxon>Pentapetalae</taxon>
        <taxon>asterids</taxon>
        <taxon>campanulids</taxon>
        <taxon>Asterales</taxon>
        <taxon>Asteraceae</taxon>
        <taxon>Asteroideae</taxon>
        <taxon>Anthemideae</taxon>
        <taxon>Anthemidinae</taxon>
        <taxon>Tanacetum</taxon>
    </lineage>
</organism>
<accession>A0A699QQD2</accession>
<dbReference type="EMBL" id="BKCJ011053406">
    <property type="protein sequence ID" value="GFC75797.1"/>
    <property type="molecule type" value="Genomic_DNA"/>
</dbReference>
<proteinExistence type="predicted"/>
<evidence type="ECO:0000313" key="1">
    <source>
        <dbReference type="EMBL" id="GFC75797.1"/>
    </source>
</evidence>